<sequence length="71" mass="7787">MMLGRNEFAGLVHFDGERLKPKGDGKGLLLNEVGDVVEKRYRSLNGVNGVRAWLAVTVEPVGVRKRGGHDD</sequence>
<protein>
    <submittedName>
        <fullName evidence="1">Uncharacterized protein</fullName>
    </submittedName>
</protein>
<comment type="caution">
    <text evidence="1">The sequence shown here is derived from an EMBL/GenBank/DDBJ whole genome shotgun (WGS) entry which is preliminary data.</text>
</comment>
<dbReference type="EMBL" id="BPVZ01000036">
    <property type="protein sequence ID" value="GKV12505.1"/>
    <property type="molecule type" value="Genomic_DNA"/>
</dbReference>
<organism evidence="1 2">
    <name type="scientific">Rubroshorea leprosula</name>
    <dbReference type="NCBI Taxonomy" id="152421"/>
    <lineage>
        <taxon>Eukaryota</taxon>
        <taxon>Viridiplantae</taxon>
        <taxon>Streptophyta</taxon>
        <taxon>Embryophyta</taxon>
        <taxon>Tracheophyta</taxon>
        <taxon>Spermatophyta</taxon>
        <taxon>Magnoliopsida</taxon>
        <taxon>eudicotyledons</taxon>
        <taxon>Gunneridae</taxon>
        <taxon>Pentapetalae</taxon>
        <taxon>rosids</taxon>
        <taxon>malvids</taxon>
        <taxon>Malvales</taxon>
        <taxon>Dipterocarpaceae</taxon>
        <taxon>Rubroshorea</taxon>
    </lineage>
</organism>
<dbReference type="Proteomes" id="UP001054252">
    <property type="component" value="Unassembled WGS sequence"/>
</dbReference>
<dbReference type="AlphaFoldDB" id="A0AAV5JQ40"/>
<evidence type="ECO:0000313" key="2">
    <source>
        <dbReference type="Proteomes" id="UP001054252"/>
    </source>
</evidence>
<gene>
    <name evidence="1" type="ORF">SLEP1_g23638</name>
</gene>
<proteinExistence type="predicted"/>
<accession>A0AAV5JQ40</accession>
<name>A0AAV5JQ40_9ROSI</name>
<evidence type="ECO:0000313" key="1">
    <source>
        <dbReference type="EMBL" id="GKV12505.1"/>
    </source>
</evidence>
<reference evidence="1 2" key="1">
    <citation type="journal article" date="2021" name="Commun. Biol.">
        <title>The genome of Shorea leprosula (Dipterocarpaceae) highlights the ecological relevance of drought in aseasonal tropical rainforests.</title>
        <authorList>
            <person name="Ng K.K.S."/>
            <person name="Kobayashi M.J."/>
            <person name="Fawcett J.A."/>
            <person name="Hatakeyama M."/>
            <person name="Paape T."/>
            <person name="Ng C.H."/>
            <person name="Ang C.C."/>
            <person name="Tnah L.H."/>
            <person name="Lee C.T."/>
            <person name="Nishiyama T."/>
            <person name="Sese J."/>
            <person name="O'Brien M.J."/>
            <person name="Copetti D."/>
            <person name="Mohd Noor M.I."/>
            <person name="Ong R.C."/>
            <person name="Putra M."/>
            <person name="Sireger I.Z."/>
            <person name="Indrioko S."/>
            <person name="Kosugi Y."/>
            <person name="Izuno A."/>
            <person name="Isagi Y."/>
            <person name="Lee S.L."/>
            <person name="Shimizu K.K."/>
        </authorList>
    </citation>
    <scope>NUCLEOTIDE SEQUENCE [LARGE SCALE GENOMIC DNA]</scope>
    <source>
        <strain evidence="1">214</strain>
    </source>
</reference>
<keyword evidence="2" id="KW-1185">Reference proteome</keyword>